<dbReference type="InterPro" id="IPR011006">
    <property type="entry name" value="CheY-like_superfamily"/>
</dbReference>
<reference evidence="10" key="2">
    <citation type="submission" date="2021-04" db="EMBL/GenBank/DDBJ databases">
        <authorList>
            <person name="Gilroy R."/>
        </authorList>
    </citation>
    <scope>NUCLEOTIDE SEQUENCE</scope>
    <source>
        <strain evidence="10">ChiGjej4B4-18154</strain>
    </source>
</reference>
<evidence type="ECO:0000256" key="2">
    <source>
        <dbReference type="ARBA" id="ARBA00023015"/>
    </source>
</evidence>
<dbReference type="Pfam" id="PF00072">
    <property type="entry name" value="Response_reg"/>
    <property type="match status" value="1"/>
</dbReference>
<sequence length="221" mass="24477">MLPAASTPTVTSWRLTGYSRRRGGSSAARGDEADLMLFDVDYDLLVLDLNLPGMDGMEVLQRLRSYDKQTNVLILSARADLEDKIAGLDEGANDYMTKPFHFAELLARVRALLRRRTVQESRVLACGALTMDTASRRVCAGGRPLALTAKETALLEYLLLHAGRTVSQAELIEHVWGEAADEFSNSARVHISTLRRKLRTALGCDPIRTRIGEGYCLEEQP</sequence>
<feature type="DNA-binding region" description="OmpR/PhoB-type" evidence="7">
    <location>
        <begin position="121"/>
        <end position="219"/>
    </location>
</feature>
<dbReference type="GO" id="GO:0005829">
    <property type="term" value="C:cytosol"/>
    <property type="evidence" value="ECO:0007669"/>
    <property type="project" value="TreeGrafter"/>
</dbReference>
<dbReference type="Proteomes" id="UP000824035">
    <property type="component" value="Unassembled WGS sequence"/>
</dbReference>
<dbReference type="SMART" id="SM00448">
    <property type="entry name" value="REC"/>
    <property type="match status" value="1"/>
</dbReference>
<dbReference type="Gene3D" id="6.10.250.690">
    <property type="match status" value="1"/>
</dbReference>
<evidence type="ECO:0000259" key="9">
    <source>
        <dbReference type="PROSITE" id="PS51755"/>
    </source>
</evidence>
<keyword evidence="4" id="KW-0804">Transcription</keyword>
<evidence type="ECO:0000256" key="4">
    <source>
        <dbReference type="ARBA" id="ARBA00023163"/>
    </source>
</evidence>
<feature type="modified residue" description="4-aspartylphosphate" evidence="6">
    <location>
        <position position="48"/>
    </location>
</feature>
<dbReference type="PANTHER" id="PTHR48111">
    <property type="entry name" value="REGULATOR OF RPOS"/>
    <property type="match status" value="1"/>
</dbReference>
<dbReference type="InterPro" id="IPR039420">
    <property type="entry name" value="WalR-like"/>
</dbReference>
<evidence type="ECO:0000256" key="5">
    <source>
        <dbReference type="ARBA" id="ARBA00024867"/>
    </source>
</evidence>
<dbReference type="AlphaFoldDB" id="A0A9D2E626"/>
<name>A0A9D2E626_9FIRM</name>
<dbReference type="CDD" id="cd00383">
    <property type="entry name" value="trans_reg_C"/>
    <property type="match status" value="1"/>
</dbReference>
<dbReference type="GO" id="GO:0006355">
    <property type="term" value="P:regulation of DNA-templated transcription"/>
    <property type="evidence" value="ECO:0007669"/>
    <property type="project" value="InterPro"/>
</dbReference>
<organism evidence="10 11">
    <name type="scientific">Candidatus Allofournierella merdipullorum</name>
    <dbReference type="NCBI Taxonomy" id="2838595"/>
    <lineage>
        <taxon>Bacteria</taxon>
        <taxon>Bacillati</taxon>
        <taxon>Bacillota</taxon>
        <taxon>Clostridia</taxon>
        <taxon>Eubacteriales</taxon>
        <taxon>Oscillospiraceae</taxon>
        <taxon>Allofournierella</taxon>
    </lineage>
</organism>
<comment type="caution">
    <text evidence="10">The sequence shown here is derived from an EMBL/GenBank/DDBJ whole genome shotgun (WGS) entry which is preliminary data.</text>
</comment>
<dbReference type="SUPFAM" id="SSF52172">
    <property type="entry name" value="CheY-like"/>
    <property type="match status" value="1"/>
</dbReference>
<evidence type="ECO:0000256" key="1">
    <source>
        <dbReference type="ARBA" id="ARBA00018672"/>
    </source>
</evidence>
<keyword evidence="3 7" id="KW-0238">DNA-binding</keyword>
<evidence type="ECO:0000256" key="6">
    <source>
        <dbReference type="PROSITE-ProRule" id="PRU00169"/>
    </source>
</evidence>
<dbReference type="PROSITE" id="PS51755">
    <property type="entry name" value="OMPR_PHOB"/>
    <property type="match status" value="1"/>
</dbReference>
<evidence type="ECO:0000256" key="3">
    <source>
        <dbReference type="ARBA" id="ARBA00023125"/>
    </source>
</evidence>
<dbReference type="PANTHER" id="PTHR48111:SF36">
    <property type="entry name" value="TRANSCRIPTIONAL REGULATORY PROTEIN CUTR"/>
    <property type="match status" value="1"/>
</dbReference>
<dbReference type="InterPro" id="IPR036388">
    <property type="entry name" value="WH-like_DNA-bd_sf"/>
</dbReference>
<dbReference type="GO" id="GO:0032993">
    <property type="term" value="C:protein-DNA complex"/>
    <property type="evidence" value="ECO:0007669"/>
    <property type="project" value="TreeGrafter"/>
</dbReference>
<feature type="domain" description="Response regulatory" evidence="8">
    <location>
        <begin position="1"/>
        <end position="113"/>
    </location>
</feature>
<evidence type="ECO:0000313" key="10">
    <source>
        <dbReference type="EMBL" id="HIZ31435.1"/>
    </source>
</evidence>
<protein>
    <recommendedName>
        <fullName evidence="1">Stage 0 sporulation protein A homolog</fullName>
    </recommendedName>
</protein>
<dbReference type="InterPro" id="IPR001789">
    <property type="entry name" value="Sig_transdc_resp-reg_receiver"/>
</dbReference>
<dbReference type="SMART" id="SM00862">
    <property type="entry name" value="Trans_reg_C"/>
    <property type="match status" value="1"/>
</dbReference>
<dbReference type="GO" id="GO:0000156">
    <property type="term" value="F:phosphorelay response regulator activity"/>
    <property type="evidence" value="ECO:0007669"/>
    <property type="project" value="TreeGrafter"/>
</dbReference>
<dbReference type="EMBL" id="DXBV01000097">
    <property type="protein sequence ID" value="HIZ31435.1"/>
    <property type="molecule type" value="Genomic_DNA"/>
</dbReference>
<dbReference type="Gene3D" id="3.40.50.2300">
    <property type="match status" value="1"/>
</dbReference>
<keyword evidence="2" id="KW-0805">Transcription regulation</keyword>
<gene>
    <name evidence="10" type="ORF">H9813_09455</name>
</gene>
<evidence type="ECO:0000313" key="11">
    <source>
        <dbReference type="Proteomes" id="UP000824035"/>
    </source>
</evidence>
<dbReference type="PROSITE" id="PS50110">
    <property type="entry name" value="RESPONSE_REGULATORY"/>
    <property type="match status" value="1"/>
</dbReference>
<evidence type="ECO:0000256" key="7">
    <source>
        <dbReference type="PROSITE-ProRule" id="PRU01091"/>
    </source>
</evidence>
<dbReference type="Pfam" id="PF00486">
    <property type="entry name" value="Trans_reg_C"/>
    <property type="match status" value="1"/>
</dbReference>
<proteinExistence type="predicted"/>
<accession>A0A9D2E626</accession>
<dbReference type="Gene3D" id="1.10.10.10">
    <property type="entry name" value="Winged helix-like DNA-binding domain superfamily/Winged helix DNA-binding domain"/>
    <property type="match status" value="1"/>
</dbReference>
<dbReference type="InterPro" id="IPR001867">
    <property type="entry name" value="OmpR/PhoB-type_DNA-bd"/>
</dbReference>
<feature type="domain" description="OmpR/PhoB-type" evidence="9">
    <location>
        <begin position="121"/>
        <end position="219"/>
    </location>
</feature>
<reference evidence="10" key="1">
    <citation type="journal article" date="2021" name="PeerJ">
        <title>Extensive microbial diversity within the chicken gut microbiome revealed by metagenomics and culture.</title>
        <authorList>
            <person name="Gilroy R."/>
            <person name="Ravi A."/>
            <person name="Getino M."/>
            <person name="Pursley I."/>
            <person name="Horton D.L."/>
            <person name="Alikhan N.F."/>
            <person name="Baker D."/>
            <person name="Gharbi K."/>
            <person name="Hall N."/>
            <person name="Watson M."/>
            <person name="Adriaenssens E.M."/>
            <person name="Foster-Nyarko E."/>
            <person name="Jarju S."/>
            <person name="Secka A."/>
            <person name="Antonio M."/>
            <person name="Oren A."/>
            <person name="Chaudhuri R.R."/>
            <person name="La Ragione R."/>
            <person name="Hildebrand F."/>
            <person name="Pallen M.J."/>
        </authorList>
    </citation>
    <scope>NUCLEOTIDE SEQUENCE</scope>
    <source>
        <strain evidence="10">ChiGjej4B4-18154</strain>
    </source>
</reference>
<dbReference type="GO" id="GO:0000976">
    <property type="term" value="F:transcription cis-regulatory region binding"/>
    <property type="evidence" value="ECO:0007669"/>
    <property type="project" value="TreeGrafter"/>
</dbReference>
<evidence type="ECO:0000259" key="8">
    <source>
        <dbReference type="PROSITE" id="PS50110"/>
    </source>
</evidence>
<comment type="function">
    <text evidence="5">May play the central regulatory role in sporulation. It may be an element of the effector pathway responsible for the activation of sporulation genes in response to nutritional stress. Spo0A may act in concert with spo0H (a sigma factor) to control the expression of some genes that are critical to the sporulation process.</text>
</comment>
<keyword evidence="6" id="KW-0597">Phosphoprotein</keyword>